<dbReference type="EMBL" id="CP053642">
    <property type="protein sequence ID" value="QKD79932.1"/>
    <property type="molecule type" value="Genomic_DNA"/>
</dbReference>
<reference evidence="1 2" key="1">
    <citation type="submission" date="2020-05" db="EMBL/GenBank/DDBJ databases">
        <title>Actinomyces sp. zg-325.</title>
        <authorList>
            <person name="Yang C."/>
        </authorList>
    </citation>
    <scope>NUCLEOTIDE SEQUENCE [LARGE SCALE GENOMIC DNA]</scope>
    <source>
        <strain evidence="2">zg-325</strain>
    </source>
</reference>
<name>A0A6M8B262_9ACTO</name>
<dbReference type="KEGG" id="amam:HPC72_06510"/>
<dbReference type="RefSeq" id="WP_159523443.1">
    <property type="nucleotide sequence ID" value="NZ_CP053642.1"/>
</dbReference>
<dbReference type="Pfam" id="PF02620">
    <property type="entry name" value="YceD"/>
    <property type="match status" value="1"/>
</dbReference>
<dbReference type="AlphaFoldDB" id="A0A6M8B262"/>
<keyword evidence="2" id="KW-1185">Reference proteome</keyword>
<evidence type="ECO:0000313" key="2">
    <source>
        <dbReference type="Proteomes" id="UP000504752"/>
    </source>
</evidence>
<dbReference type="PANTHER" id="PTHR34374:SF1">
    <property type="entry name" value="LARGE RIBOSOMAL RNA SUBUNIT ACCUMULATION PROTEIN YCED HOMOLOG 1, CHLOROPLASTIC"/>
    <property type="match status" value="1"/>
</dbReference>
<proteinExistence type="predicted"/>
<protein>
    <submittedName>
        <fullName evidence="1">DUF177 domain-containing protein</fullName>
    </submittedName>
</protein>
<accession>A0A6M8B262</accession>
<dbReference type="PANTHER" id="PTHR34374">
    <property type="entry name" value="LARGE RIBOSOMAL RNA SUBUNIT ACCUMULATION PROTEIN YCED HOMOLOG 1, CHLOROPLASTIC"/>
    <property type="match status" value="1"/>
</dbReference>
<evidence type="ECO:0000313" key="1">
    <source>
        <dbReference type="EMBL" id="QKD79932.1"/>
    </source>
</evidence>
<dbReference type="Proteomes" id="UP000504752">
    <property type="component" value="Chromosome"/>
</dbReference>
<organism evidence="1 2">
    <name type="scientific">Actinomyces marmotae</name>
    <dbReference type="NCBI Taxonomy" id="2737173"/>
    <lineage>
        <taxon>Bacteria</taxon>
        <taxon>Bacillati</taxon>
        <taxon>Actinomycetota</taxon>
        <taxon>Actinomycetes</taxon>
        <taxon>Actinomycetales</taxon>
        <taxon>Actinomycetaceae</taxon>
        <taxon>Actinomyces</taxon>
    </lineage>
</organism>
<gene>
    <name evidence="1" type="ORF">HPC72_06510</name>
</gene>
<dbReference type="InterPro" id="IPR003772">
    <property type="entry name" value="YceD"/>
</dbReference>
<sequence>MNGLVVDILDLPPTIGATKQVHLDLVAPEDLGAEVIGAEPGSPLVVDAALVSMEDGVLVRGTAQARIHGECVRCLTSIDEDREITFDELYLLPDKAAEARADEEDEEADDLFVAGETTIDLEPALRDALILGLPMRPLCRPDCAGLCSQCGERLDDLPADHHHDIIDSRWAALSELLPGSDEERD</sequence>